<dbReference type="AlphaFoldDB" id="A0A975F7H3"/>
<dbReference type="InterPro" id="IPR050194">
    <property type="entry name" value="Glycosyltransferase_grp1"/>
</dbReference>
<name>A0A975F7H3_9GAMM</name>
<dbReference type="SUPFAM" id="SSF53756">
    <property type="entry name" value="UDP-Glycosyltransferase/glycogen phosphorylase"/>
    <property type="match status" value="1"/>
</dbReference>
<dbReference type="PANTHER" id="PTHR45947:SF3">
    <property type="entry name" value="SULFOQUINOVOSYL TRANSFERASE SQD2"/>
    <property type="match status" value="1"/>
</dbReference>
<gene>
    <name evidence="3" type="ORF">J9260_12910</name>
</gene>
<dbReference type="Proteomes" id="UP000672009">
    <property type="component" value="Chromosome"/>
</dbReference>
<reference evidence="3" key="1">
    <citation type="submission" date="2021-04" db="EMBL/GenBank/DDBJ databases">
        <title>Genomics, taxonomy and metabolism of representatives of sulfur bacteria of the genus Thiothrix: Thiothrix fructosivorans QT, Thiothrix unzii A1T and three new species, Thiothrix subterranea sp. nov., Thiothrix litoralis sp. nov. and 'Candidatus Thiothrix anitrata' sp. nov.</title>
        <authorList>
            <person name="Ravin N.V."/>
            <person name="Smolyakov D."/>
            <person name="Rudenko T.S."/>
            <person name="Mardanov A.V."/>
            <person name="Beletsky A.V."/>
            <person name="Markov N.D."/>
            <person name="Fomenkov A.I."/>
            <person name="Roberts R.J."/>
            <person name="Karnachuk O.V."/>
            <person name="Novikov A."/>
            <person name="Grabovich M.Y."/>
        </authorList>
    </citation>
    <scope>NUCLEOTIDE SEQUENCE</scope>
    <source>
        <strain evidence="3">A1</strain>
    </source>
</reference>
<dbReference type="PANTHER" id="PTHR45947">
    <property type="entry name" value="SULFOQUINOVOSYL TRANSFERASE SQD2"/>
    <property type="match status" value="1"/>
</dbReference>
<accession>A0A975F7H3</accession>
<dbReference type="Gene3D" id="3.40.50.2000">
    <property type="entry name" value="Glycogen Phosphorylase B"/>
    <property type="match status" value="2"/>
</dbReference>
<evidence type="ECO:0000259" key="2">
    <source>
        <dbReference type="Pfam" id="PF13439"/>
    </source>
</evidence>
<evidence type="ECO:0000313" key="4">
    <source>
        <dbReference type="Proteomes" id="UP000672009"/>
    </source>
</evidence>
<dbReference type="Pfam" id="PF00534">
    <property type="entry name" value="Glycos_transf_1"/>
    <property type="match status" value="1"/>
</dbReference>
<keyword evidence="3" id="KW-0328">Glycosyltransferase</keyword>
<dbReference type="InterPro" id="IPR028098">
    <property type="entry name" value="Glyco_trans_4-like_N"/>
</dbReference>
<evidence type="ECO:0000313" key="3">
    <source>
        <dbReference type="EMBL" id="QTR52607.1"/>
    </source>
</evidence>
<sequence length="413" mass="46258">MATVRQTHLPSVPTRNFPILILRHHIDMPSSIKILCFGRFYDEIPGGMQKHIEHLFANLQGHVEFVHLVPSRDATRAEFTLHGFPVIRTPSLNLDGSLAISPSLISTARQLHRQYHFDLIHLHFPDPMSHLASLALPARIPRIISWHADVIRQKTLLRFYRPLLRHAVRTASAITVATPAHIDSSPILSQFANQAPIHVIPYGFDLTHFLTPHHKTTKIIQQFPGKRIFALGRHVYYKGFDILIKALHQLEPSTQLLIGGTGPLSETWKMLAKTEGLADRIHFLGLINDEDLPAYYQACDVFCLPAVSQAEAFGIVQVEAMACAKPVVSTRLNNGVDFVNQHGVTGLTVPPSDIVALAQALNQLLTDPSLREKLGQQARERAVNEFSLTAMGQKTLQLYERITSQTKQYIKLS</sequence>
<dbReference type="KEGG" id="tun:J9260_12910"/>
<evidence type="ECO:0000259" key="1">
    <source>
        <dbReference type="Pfam" id="PF00534"/>
    </source>
</evidence>
<keyword evidence="3" id="KW-0808">Transferase</keyword>
<keyword evidence="4" id="KW-1185">Reference proteome</keyword>
<dbReference type="Pfam" id="PF13439">
    <property type="entry name" value="Glyco_transf_4"/>
    <property type="match status" value="1"/>
</dbReference>
<dbReference type="EC" id="2.4.-.-" evidence="3"/>
<dbReference type="GO" id="GO:0016757">
    <property type="term" value="F:glycosyltransferase activity"/>
    <property type="evidence" value="ECO:0007669"/>
    <property type="project" value="UniProtKB-KW"/>
</dbReference>
<feature type="domain" description="Glycosyl transferase family 1" evidence="1">
    <location>
        <begin position="226"/>
        <end position="381"/>
    </location>
</feature>
<dbReference type="InterPro" id="IPR001296">
    <property type="entry name" value="Glyco_trans_1"/>
</dbReference>
<feature type="domain" description="Glycosyltransferase subfamily 4-like N-terminal" evidence="2">
    <location>
        <begin position="45"/>
        <end position="207"/>
    </location>
</feature>
<proteinExistence type="predicted"/>
<organism evidence="3 4">
    <name type="scientific">Thiothrix unzii</name>
    <dbReference type="NCBI Taxonomy" id="111769"/>
    <lineage>
        <taxon>Bacteria</taxon>
        <taxon>Pseudomonadati</taxon>
        <taxon>Pseudomonadota</taxon>
        <taxon>Gammaproteobacteria</taxon>
        <taxon>Thiotrichales</taxon>
        <taxon>Thiotrichaceae</taxon>
        <taxon>Thiothrix</taxon>
    </lineage>
</organism>
<protein>
    <submittedName>
        <fullName evidence="3">Glycosyltransferase</fullName>
        <ecNumber evidence="3">2.4.-.-</ecNumber>
    </submittedName>
</protein>
<dbReference type="EMBL" id="CP072793">
    <property type="protein sequence ID" value="QTR52607.1"/>
    <property type="molecule type" value="Genomic_DNA"/>
</dbReference>